<reference evidence="2" key="1">
    <citation type="journal article" date="2019" name="Int. J. Syst. Evol. Microbiol.">
        <title>The Global Catalogue of Microorganisms (GCM) 10K type strain sequencing project: providing services to taxonomists for standard genome sequencing and annotation.</title>
        <authorList>
            <consortium name="The Broad Institute Genomics Platform"/>
            <consortium name="The Broad Institute Genome Sequencing Center for Infectious Disease"/>
            <person name="Wu L."/>
            <person name="Ma J."/>
        </authorList>
    </citation>
    <scope>NUCLEOTIDE SEQUENCE [LARGE SCALE GENOMIC DNA]</scope>
    <source>
        <strain evidence="2">KCTC 42087</strain>
    </source>
</reference>
<dbReference type="SUPFAM" id="SSF53850">
    <property type="entry name" value="Periplasmic binding protein-like II"/>
    <property type="match status" value="1"/>
</dbReference>
<name>A0ABW1AFA2_9ACTN</name>
<sequence>MTPRLRTPRPAARSYSRRDALRLGAVTTGAAALAAACGGGSDGSGKEIGIAIGNGISYAAFNVIQAKGWLEQELKGRTISWRVISGGGTTRDALLSGKLQIGSSGLGPLLIGWDAGVPWKIVSSLNDMPLWLVAKDPRFRSLRDFRQGDQIAAVQPGSIQSVMLQKAAQQQLGDPHALDKNIATMAHPEALQALLGGQIAGAYTSPPFQFQAVEQGARKLVDSYGLFGQHGFNVMAATDEYAEKNPDVLAAVHKTIARANDFIIKQPAEAAKILSAAEKGRISAAQYEKYLTHQGIQFTTTPHGLLKIAAFMKEIEVIKKVPGDWRDLAFDTVKKENGS</sequence>
<evidence type="ECO:0000313" key="2">
    <source>
        <dbReference type="Proteomes" id="UP001596074"/>
    </source>
</evidence>
<dbReference type="RefSeq" id="WP_378289986.1">
    <property type="nucleotide sequence ID" value="NZ_JBHSON010000106.1"/>
</dbReference>
<comment type="caution">
    <text evidence="1">The sequence shown here is derived from an EMBL/GenBank/DDBJ whole genome shotgun (WGS) entry which is preliminary data.</text>
</comment>
<dbReference type="PANTHER" id="PTHR30024">
    <property type="entry name" value="ALIPHATIC SULFONATES-BINDING PROTEIN-RELATED"/>
    <property type="match status" value="1"/>
</dbReference>
<gene>
    <name evidence="1" type="ORF">ACFPZN_46960</name>
</gene>
<dbReference type="InterPro" id="IPR006311">
    <property type="entry name" value="TAT_signal"/>
</dbReference>
<protein>
    <submittedName>
        <fullName evidence="1">ABC transporter substrate-binding protein</fullName>
    </submittedName>
</protein>
<dbReference type="PANTHER" id="PTHR30024:SF2">
    <property type="entry name" value="ABC TRANSPORTER SUBSTRATE-BINDING PROTEIN"/>
    <property type="match status" value="1"/>
</dbReference>
<dbReference type="EMBL" id="JBHSON010000106">
    <property type="protein sequence ID" value="MFC5753204.1"/>
    <property type="molecule type" value="Genomic_DNA"/>
</dbReference>
<proteinExistence type="predicted"/>
<dbReference type="Proteomes" id="UP001596074">
    <property type="component" value="Unassembled WGS sequence"/>
</dbReference>
<keyword evidence="2" id="KW-1185">Reference proteome</keyword>
<dbReference type="Pfam" id="PF13379">
    <property type="entry name" value="NMT1_2"/>
    <property type="match status" value="1"/>
</dbReference>
<evidence type="ECO:0000313" key="1">
    <source>
        <dbReference type="EMBL" id="MFC5753204.1"/>
    </source>
</evidence>
<organism evidence="1 2">
    <name type="scientific">Actinomadura rugatobispora</name>
    <dbReference type="NCBI Taxonomy" id="1994"/>
    <lineage>
        <taxon>Bacteria</taxon>
        <taxon>Bacillati</taxon>
        <taxon>Actinomycetota</taxon>
        <taxon>Actinomycetes</taxon>
        <taxon>Streptosporangiales</taxon>
        <taxon>Thermomonosporaceae</taxon>
        <taxon>Actinomadura</taxon>
    </lineage>
</organism>
<dbReference type="PROSITE" id="PS51318">
    <property type="entry name" value="TAT"/>
    <property type="match status" value="1"/>
</dbReference>
<dbReference type="Gene3D" id="3.40.190.10">
    <property type="entry name" value="Periplasmic binding protein-like II"/>
    <property type="match status" value="2"/>
</dbReference>
<accession>A0ABW1AFA2</accession>